<dbReference type="Proteomes" id="UP000245119">
    <property type="component" value="Linkage Group LG10"/>
</dbReference>
<feature type="region of interest" description="Disordered" evidence="1">
    <location>
        <begin position="58"/>
        <end position="77"/>
    </location>
</feature>
<evidence type="ECO:0000313" key="3">
    <source>
        <dbReference type="Proteomes" id="UP000245119"/>
    </source>
</evidence>
<keyword evidence="3" id="KW-1185">Reference proteome</keyword>
<feature type="compositionally biased region" description="Polar residues" evidence="1">
    <location>
        <begin position="474"/>
        <end position="483"/>
    </location>
</feature>
<feature type="region of interest" description="Disordered" evidence="1">
    <location>
        <begin position="472"/>
        <end position="491"/>
    </location>
</feature>
<feature type="region of interest" description="Disordered" evidence="1">
    <location>
        <begin position="1"/>
        <end position="50"/>
    </location>
</feature>
<comment type="caution">
    <text evidence="2">The sequence shown here is derived from an EMBL/GenBank/DDBJ whole genome shotgun (WGS) entry which is preliminary data.</text>
</comment>
<feature type="region of interest" description="Disordered" evidence="1">
    <location>
        <begin position="293"/>
        <end position="315"/>
    </location>
</feature>
<sequence length="618" mass="66989">MDFVDLDKVLDQFEEEEKAADELVPGQETKPSGGNTSSKPAVEFQGPVGEKVRTTLGSYRTSSTDHSDHYHSHNGIPGVLPVHNTEQSVSLQEDTLQIKLKQDTIESYMSLQLNGSTFEQTNSGNLDEAIKLRSGEESEKRGLIASLPVGIQTDSLSPASEQELLFSALPRTDILVTGHGDTTKSANDSCSAVNESETINIFSSECFSYKQDSEMSTINGSVARHDSSRLDVGSQEHSGVCTVNESLGVGQNVITETVVMADSCSANRSPGADQQVEIPVTVEKERTCFPRVESQEGRKWDESEAGSIPCQQFQDGRTPGGMLEREAEENLHSKGLQLTDTMAFPPTDDLTVIGFREEMANMDSDAIEAYLNDLESSPDIDWNNTLSDCNVDVSESGHAHSTDQPDPNQCRLYNAEPSHAVVNESSPSGSNAQRELESYNLQESYLHGCPDDAAVALTSCGVIKVQEDQKLCSPDTNNSSLGGSDTEAECNHSSTMQPLDVAMDQSMQVEGNVKITAQDDELTVPYDATASLPAQDGELTAPRDTTVSRHTFSFPNTDCSINMSALVRGKLEIEGLLDEMLAARRMQGDCSVVRSDGEAIQAGSGDEVHRRKGRERRG</sequence>
<proteinExistence type="predicted"/>
<feature type="compositionally biased region" description="Basic and acidic residues" evidence="1">
    <location>
        <begin position="1"/>
        <end position="11"/>
    </location>
</feature>
<feature type="region of interest" description="Disordered" evidence="1">
    <location>
        <begin position="596"/>
        <end position="618"/>
    </location>
</feature>
<gene>
    <name evidence="2" type="ORF">C0Q70_15914</name>
</gene>
<dbReference type="STRING" id="400727.A0A2T7NNA8"/>
<name>A0A2T7NNA8_POMCA</name>
<reference evidence="2 3" key="1">
    <citation type="submission" date="2018-04" db="EMBL/GenBank/DDBJ databases">
        <title>The genome of golden apple snail Pomacea canaliculata provides insight into stress tolerance and invasive adaptation.</title>
        <authorList>
            <person name="Liu C."/>
            <person name="Liu B."/>
            <person name="Ren Y."/>
            <person name="Zhang Y."/>
            <person name="Wang H."/>
            <person name="Li S."/>
            <person name="Jiang F."/>
            <person name="Yin L."/>
            <person name="Zhang G."/>
            <person name="Qian W."/>
            <person name="Fan W."/>
        </authorList>
    </citation>
    <scope>NUCLEOTIDE SEQUENCE [LARGE SCALE GENOMIC DNA]</scope>
    <source>
        <strain evidence="2">SZHN2017</strain>
        <tissue evidence="2">Muscle</tissue>
    </source>
</reference>
<dbReference type="AlphaFoldDB" id="A0A2T7NNA8"/>
<protein>
    <submittedName>
        <fullName evidence="2">Uncharacterized protein</fullName>
    </submittedName>
</protein>
<evidence type="ECO:0000313" key="2">
    <source>
        <dbReference type="EMBL" id="PVD22659.1"/>
    </source>
</evidence>
<feature type="compositionally biased region" description="Basic and acidic residues" evidence="1">
    <location>
        <begin position="293"/>
        <end position="302"/>
    </location>
</feature>
<accession>A0A2T7NNA8</accession>
<feature type="compositionally biased region" description="Polar residues" evidence="1">
    <location>
        <begin position="29"/>
        <end position="39"/>
    </location>
</feature>
<dbReference type="EMBL" id="PZQS01000010">
    <property type="protein sequence ID" value="PVD22659.1"/>
    <property type="molecule type" value="Genomic_DNA"/>
</dbReference>
<evidence type="ECO:0000256" key="1">
    <source>
        <dbReference type="SAM" id="MobiDB-lite"/>
    </source>
</evidence>
<organism evidence="2 3">
    <name type="scientific">Pomacea canaliculata</name>
    <name type="common">Golden apple snail</name>
    <dbReference type="NCBI Taxonomy" id="400727"/>
    <lineage>
        <taxon>Eukaryota</taxon>
        <taxon>Metazoa</taxon>
        <taxon>Spiralia</taxon>
        <taxon>Lophotrochozoa</taxon>
        <taxon>Mollusca</taxon>
        <taxon>Gastropoda</taxon>
        <taxon>Caenogastropoda</taxon>
        <taxon>Architaenioglossa</taxon>
        <taxon>Ampullarioidea</taxon>
        <taxon>Ampullariidae</taxon>
        <taxon>Pomacea</taxon>
    </lineage>
</organism>
<dbReference type="OrthoDB" id="5872154at2759"/>